<proteinExistence type="predicted"/>
<evidence type="ECO:0000313" key="3">
    <source>
        <dbReference type="Proteomes" id="UP000178198"/>
    </source>
</evidence>
<dbReference type="KEGG" id="fcm:BIW12_13405"/>
<organism evidence="2 3">
    <name type="scientific">Flavobacterium commune</name>
    <dbReference type="NCBI Taxonomy" id="1306519"/>
    <lineage>
        <taxon>Bacteria</taxon>
        <taxon>Pseudomonadati</taxon>
        <taxon>Bacteroidota</taxon>
        <taxon>Flavobacteriia</taxon>
        <taxon>Flavobacteriales</taxon>
        <taxon>Flavobacteriaceae</taxon>
        <taxon>Flavobacterium</taxon>
    </lineage>
</organism>
<protein>
    <submittedName>
        <fullName evidence="2">Uncharacterized protein</fullName>
    </submittedName>
</protein>
<dbReference type="EMBL" id="CP017774">
    <property type="protein sequence ID" value="APA00341.1"/>
    <property type="molecule type" value="Genomic_DNA"/>
</dbReference>
<reference evidence="2 3" key="1">
    <citation type="submission" date="2016-10" db="EMBL/GenBank/DDBJ databases">
        <title>Complete Genome Sequence of Flavobacterium sp. PK15.</title>
        <authorList>
            <person name="Ekwe A."/>
            <person name="Kim S.B."/>
        </authorList>
    </citation>
    <scope>NUCLEOTIDE SEQUENCE [LARGE SCALE GENOMIC DNA]</scope>
    <source>
        <strain evidence="2 3">PK15</strain>
    </source>
</reference>
<accession>A0A1D9PCL6</accession>
<name>A0A1D9PCL6_9FLAO</name>
<evidence type="ECO:0000313" key="2">
    <source>
        <dbReference type="EMBL" id="APA00341.1"/>
    </source>
</evidence>
<dbReference type="STRING" id="1306519.BIW12_13405"/>
<keyword evidence="1" id="KW-1133">Transmembrane helix</keyword>
<keyword evidence="3" id="KW-1185">Reference proteome</keyword>
<sequence>MIIKDLKMKSNYDKKLKLFLILAYIYLNMIDIISWDKLKPYNSTQNKSFEELCFQICLEEYKNEGRFNRIDDSGGGDGVEFYLELTNGDIWGWQCKFFGRFDEGGRKEQIKKSLHTAYNKHGNKLKRWILCSKNSLTNEEKKWFDGVGNLKHNGFIVLPTSSNIIIDHWGDSIILNLLRKHPSIYKFFFSDKILDENWFKEKFELIYNSNVIKSKYLDSLHVKGEVDDFITSRLGGKELVNLIEKNEDNIGIYHFQKEFNGEINRIRNEENKFEFNEIYQEIKSFIFENKYDTIVNDGAKLLNDIKSHFLADNYKLSVSLETKIEDYKNRYRDFYEAYMSYKNSEKLKSIHWDNEELEKNESSKDKIKKCRETLLGPYFTLRNYDYFLGTFEELITLKSNEVHINGNASKGKTHISVDIVKKQLDKNKPAVFVFGKSFKSDLPLKEQLRSILDLPTDWTISDFLSVLDIAGRIKKTKAILLIDGLNEAVKWKFVWGDNLEELINEINAKYPNILFITTFRTSYKKELFPKDYFNYDSCNYAKLIRINGFTNYNLNEAMDKYFKYYNITLIHSSEAVNAFSEPLYLKIFCETKQGKSVSFQNEDLFDVFEEYLIKCNENISEKLGKELRFNKNFTINILEKISKSLWENSSREIDFEYAIHNIFDQEEFLVFEKEDLLIFRDWNNVEVITFTYDLLSGYLIAKNLFKSIDSEEKLNTIIKSTKFKNELLNRKTCHPLFNDILRSFCVLAIKKFGLNFYSSIKNETLNDYLLKSIFEVNQKKIIDNKSITINIIKENFKDVSKHNLIYSLFKNTDLDSQNPLNINLLSDLLFNMKVSERDLSWTEHIRSNNYIYDKKYRNFLIGFEEASKSKRKLRTDKIHLAAKKTMWFLTSTNREFRDLSTRALYYYGRKFSNEYLELVKYSLSVNDPYIWERTLAALYGVVMAKHNNDENFKKKLLPKIVLCLFELIFKNEAPFATTHILARDYASKIIEIGLLHHNDLLKPEEILLTTAPFTIGGNRNPNEFDYEKKEGIFSEPISMDFSNYTIGRIVEGGHSYSDPPEKKKVRRQIYARIYELGWNEAQFNEIDGRIRSESYRSRTEQAHTERYGKKYSWIAYFEIAGLRIDNKLIEDDWDRFRFSDADIDPSFPERAKNKKFVLKDYLGDSKQSLLEWYINGGKPDINEYLKIDKLKGHDESWICLDGFIVQERKKINREVFVFIRGLLVKNDKYEELKKLLIKKKDIGGRFLPDPRSNYYSFAGELYCIRESVADNSCIISFEANRKTVKVKKGDPGYFARPVFDKNKIKYSYPEFIEIDSVTYDEYEVLLPVMDYSWESNHSELNQAGHETVISKELANSLNLINKPQTFDLFDDKGNLASHNLFYKKNYNNNHRFTYLRKDLLDKFLLENDYKLIWGIWGERNVRFKDIDYSRKFHRDNKVSDLQIFSDVIEYK</sequence>
<dbReference type="Proteomes" id="UP000178198">
    <property type="component" value="Chromosome"/>
</dbReference>
<keyword evidence="1" id="KW-0812">Transmembrane</keyword>
<feature type="transmembrane region" description="Helical" evidence="1">
    <location>
        <begin position="16"/>
        <end position="35"/>
    </location>
</feature>
<keyword evidence="1" id="KW-0472">Membrane</keyword>
<gene>
    <name evidence="2" type="ORF">BIW12_13405</name>
</gene>
<evidence type="ECO:0000256" key="1">
    <source>
        <dbReference type="SAM" id="Phobius"/>
    </source>
</evidence>